<proteinExistence type="predicted"/>
<reference evidence="2 3" key="1">
    <citation type="submission" date="2019-08" db="EMBL/GenBank/DDBJ databases">
        <title>In-depth cultivation of the pig gut microbiome towards novel bacterial diversity and tailored functional studies.</title>
        <authorList>
            <person name="Wylensek D."/>
            <person name="Hitch T.C.A."/>
            <person name="Clavel T."/>
        </authorList>
    </citation>
    <scope>NUCLEOTIDE SEQUENCE [LARGE SCALE GENOMIC DNA]</scope>
    <source>
        <strain evidence="2 3">68-1-5</strain>
    </source>
</reference>
<protein>
    <submittedName>
        <fullName evidence="2">DUF1700 domain-containing protein</fullName>
    </submittedName>
</protein>
<feature type="transmembrane region" description="Helical" evidence="1">
    <location>
        <begin position="160"/>
        <end position="185"/>
    </location>
</feature>
<dbReference type="Pfam" id="PF22564">
    <property type="entry name" value="HAAS"/>
    <property type="match status" value="1"/>
</dbReference>
<accession>A0A6N7USV7</accession>
<dbReference type="RefSeq" id="WP_154477868.1">
    <property type="nucleotide sequence ID" value="NZ_VULY01000018.1"/>
</dbReference>
<keyword evidence="3" id="KW-1185">Reference proteome</keyword>
<keyword evidence="1" id="KW-0812">Transmembrane</keyword>
<evidence type="ECO:0000256" key="1">
    <source>
        <dbReference type="SAM" id="Phobius"/>
    </source>
</evidence>
<dbReference type="AlphaFoldDB" id="A0A6N7USV7"/>
<comment type="caution">
    <text evidence="2">The sequence shown here is derived from an EMBL/GenBank/DDBJ whole genome shotgun (WGS) entry which is preliminary data.</text>
</comment>
<evidence type="ECO:0000313" key="3">
    <source>
        <dbReference type="Proteomes" id="UP000434409"/>
    </source>
</evidence>
<organism evidence="2 3">
    <name type="scientific">Suipraeoptans intestinalis</name>
    <dbReference type="NCBI Taxonomy" id="2606628"/>
    <lineage>
        <taxon>Bacteria</taxon>
        <taxon>Bacillati</taxon>
        <taxon>Bacillota</taxon>
        <taxon>Clostridia</taxon>
        <taxon>Lachnospirales</taxon>
        <taxon>Lachnospiraceae</taxon>
        <taxon>Suipraeoptans</taxon>
    </lineage>
</organism>
<keyword evidence="1" id="KW-1133">Transmembrane helix</keyword>
<gene>
    <name evidence="2" type="ORF">FYJ34_08545</name>
</gene>
<dbReference type="Proteomes" id="UP000434409">
    <property type="component" value="Unassembled WGS sequence"/>
</dbReference>
<evidence type="ECO:0000313" key="2">
    <source>
        <dbReference type="EMBL" id="MSR94303.1"/>
    </source>
</evidence>
<dbReference type="EMBL" id="VULY01000018">
    <property type="protein sequence ID" value="MSR94303.1"/>
    <property type="molecule type" value="Genomic_DNA"/>
</dbReference>
<name>A0A6N7USV7_9FIRM</name>
<feature type="transmembrane region" description="Helical" evidence="1">
    <location>
        <begin position="126"/>
        <end position="153"/>
    </location>
</feature>
<sequence length="210" mass="22234">MKRAEFMTQLAALLQDLPADERKEALQYYEDYFRDAGETNEAEVIEELGSPRKVADTIREGLGVPKWEQRGTEVVPGPKAPQGELNQQNNRILKILLIVGICILASPAIGGALAVVIGIVTAVLGVFVALVVGAIAMVVAGVIVFCSGILCVVPEVAMGLALMGAGLVLLALGAMLAVASVWVAAKVFAAGCRGFVYLCRIPFRRREVAS</sequence>
<feature type="transmembrane region" description="Helical" evidence="1">
    <location>
        <begin position="95"/>
        <end position="120"/>
    </location>
</feature>
<keyword evidence="1" id="KW-0472">Membrane</keyword>